<dbReference type="EMBL" id="JACHHV010000012">
    <property type="protein sequence ID" value="MBB5887999.1"/>
    <property type="molecule type" value="Genomic_DNA"/>
</dbReference>
<keyword evidence="1" id="KW-0808">Transferase</keyword>
<dbReference type="GO" id="GO:0016740">
    <property type="term" value="F:transferase activity"/>
    <property type="evidence" value="ECO:0007669"/>
    <property type="project" value="UniProtKB-KW"/>
</dbReference>
<comment type="caution">
    <text evidence="1">The sequence shown here is derived from an EMBL/GenBank/DDBJ whole genome shotgun (WGS) entry which is preliminary data.</text>
</comment>
<gene>
    <name evidence="1" type="ORF">HNQ37_000889</name>
</gene>
<sequence>MEIGYPEVVEIEQLPNFRHGSHVIHISSISSIGYNVTIFQQVIIGGVSAGKRIKIGANSVVTKDVTTDSTIVGFNRIIYHENFIKFDNEKIKIC</sequence>
<proteinExistence type="predicted"/>
<dbReference type="InterPro" id="IPR011004">
    <property type="entry name" value="Trimer_LpxA-like_sf"/>
</dbReference>
<evidence type="ECO:0000313" key="2">
    <source>
        <dbReference type="Proteomes" id="UP000562464"/>
    </source>
</evidence>
<dbReference type="Gene3D" id="2.160.10.10">
    <property type="entry name" value="Hexapeptide repeat proteins"/>
    <property type="match status" value="1"/>
</dbReference>
<organism evidence="1 2">
    <name type="scientific">Lactovum miscens</name>
    <dbReference type="NCBI Taxonomy" id="190387"/>
    <lineage>
        <taxon>Bacteria</taxon>
        <taxon>Bacillati</taxon>
        <taxon>Bacillota</taxon>
        <taxon>Bacilli</taxon>
        <taxon>Lactobacillales</taxon>
        <taxon>Streptococcaceae</taxon>
        <taxon>Lactovum</taxon>
    </lineage>
</organism>
<protein>
    <submittedName>
        <fullName evidence="1">Serine acetyltransferase</fullName>
    </submittedName>
</protein>
<name>A0A841C9D3_9LACT</name>
<evidence type="ECO:0000313" key="1">
    <source>
        <dbReference type="EMBL" id="MBB5887999.1"/>
    </source>
</evidence>
<reference evidence="1 2" key="1">
    <citation type="submission" date="2020-08" db="EMBL/GenBank/DDBJ databases">
        <title>Genomic Encyclopedia of Type Strains, Phase IV (KMG-IV): sequencing the most valuable type-strain genomes for metagenomic binning, comparative biology and taxonomic classification.</title>
        <authorList>
            <person name="Goeker M."/>
        </authorList>
    </citation>
    <scope>NUCLEOTIDE SEQUENCE [LARGE SCALE GENOMIC DNA]</scope>
    <source>
        <strain evidence="1 2">DSM 14925</strain>
    </source>
</reference>
<accession>A0A841C9D3</accession>
<dbReference type="AlphaFoldDB" id="A0A841C9D3"/>
<dbReference type="Proteomes" id="UP000562464">
    <property type="component" value="Unassembled WGS sequence"/>
</dbReference>
<dbReference type="RefSeq" id="WP_183539647.1">
    <property type="nucleotide sequence ID" value="NZ_JACHHV010000012.1"/>
</dbReference>
<dbReference type="SUPFAM" id="SSF51161">
    <property type="entry name" value="Trimeric LpxA-like enzymes"/>
    <property type="match status" value="1"/>
</dbReference>
<keyword evidence="2" id="KW-1185">Reference proteome</keyword>